<dbReference type="Gene3D" id="3.80.10.10">
    <property type="entry name" value="Ribonuclease Inhibitor"/>
    <property type="match status" value="1"/>
</dbReference>
<dbReference type="SUPFAM" id="SSF52047">
    <property type="entry name" value="RNI-like"/>
    <property type="match status" value="1"/>
</dbReference>
<reference evidence="2" key="2">
    <citation type="journal article" date="2022" name="Microbiol. Resour. Announc.">
        <title>Whole-Genome Sequence of Entomortierella parvispora E1425, a Mucoromycotan Fungus Associated with Burkholderiaceae-Related Endosymbiotic Bacteria.</title>
        <authorList>
            <person name="Herlambang A."/>
            <person name="Guo Y."/>
            <person name="Takashima Y."/>
            <person name="Narisawa K."/>
            <person name="Ohta H."/>
            <person name="Nishizawa T."/>
        </authorList>
    </citation>
    <scope>NUCLEOTIDE SEQUENCE</scope>
    <source>
        <strain evidence="2">E1425</strain>
    </source>
</reference>
<evidence type="ECO:0000313" key="3">
    <source>
        <dbReference type="Proteomes" id="UP000827284"/>
    </source>
</evidence>
<accession>A0A9P3LST8</accession>
<evidence type="ECO:0000256" key="1">
    <source>
        <dbReference type="SAM" id="MobiDB-lite"/>
    </source>
</evidence>
<dbReference type="EMBL" id="BQFW01000002">
    <property type="protein sequence ID" value="GJJ69323.1"/>
    <property type="molecule type" value="Genomic_DNA"/>
</dbReference>
<proteinExistence type="predicted"/>
<feature type="region of interest" description="Disordered" evidence="1">
    <location>
        <begin position="630"/>
        <end position="668"/>
    </location>
</feature>
<dbReference type="SUPFAM" id="SSF81383">
    <property type="entry name" value="F-box domain"/>
    <property type="match status" value="1"/>
</dbReference>
<feature type="compositionally biased region" description="Basic and acidic residues" evidence="1">
    <location>
        <begin position="643"/>
        <end position="653"/>
    </location>
</feature>
<organism evidence="2 3">
    <name type="scientific">Entomortierella parvispora</name>
    <dbReference type="NCBI Taxonomy" id="205924"/>
    <lineage>
        <taxon>Eukaryota</taxon>
        <taxon>Fungi</taxon>
        <taxon>Fungi incertae sedis</taxon>
        <taxon>Mucoromycota</taxon>
        <taxon>Mortierellomycotina</taxon>
        <taxon>Mortierellomycetes</taxon>
        <taxon>Mortierellales</taxon>
        <taxon>Mortierellaceae</taxon>
        <taxon>Entomortierella</taxon>
    </lineage>
</organism>
<comment type="caution">
    <text evidence="2">The sequence shown here is derived from an EMBL/GenBank/DDBJ whole genome shotgun (WGS) entry which is preliminary data.</text>
</comment>
<dbReference type="InterPro" id="IPR032675">
    <property type="entry name" value="LRR_dom_sf"/>
</dbReference>
<dbReference type="OrthoDB" id="2403667at2759"/>
<keyword evidence="3" id="KW-1185">Reference proteome</keyword>
<reference evidence="2" key="1">
    <citation type="submission" date="2021-11" db="EMBL/GenBank/DDBJ databases">
        <authorList>
            <person name="Herlambang A."/>
            <person name="Guo Y."/>
            <person name="Takashima Y."/>
            <person name="Nishizawa T."/>
        </authorList>
    </citation>
    <scope>NUCLEOTIDE SEQUENCE</scope>
    <source>
        <strain evidence="2">E1425</strain>
    </source>
</reference>
<protein>
    <submittedName>
        <fullName evidence="2">Integrator complex subunit 7</fullName>
    </submittedName>
</protein>
<dbReference type="InterPro" id="IPR036047">
    <property type="entry name" value="F-box-like_dom_sf"/>
</dbReference>
<dbReference type="Proteomes" id="UP000827284">
    <property type="component" value="Unassembled WGS sequence"/>
</dbReference>
<sequence length="782" mass="91007">MFHLPELVEHLMLSFDGQAMQRESSLAACTQVSRAWRQIFIPLYWRHIDDSPFTRLGITFRKLWFKDKGKYSNPQSREESLERRAYLGQFLHHVRQLDLRLPWTLDLFVEWSITQQQSTQLLVLTLDPAWFVLNLNWIPEASRIPQSGFRTGLFSRLESDQETTRIESMVTPDASSLHDGWLLPLEKDMFLLNISSIIAKPAIGYQDRERFGRAIWQLIQKSPKLTRLTFESQVTFEKMTLELRHAPDNAHGNDATEGVHPIEQSTDGMSFFLQKSPAAYFLNQIFSSHRNLTHFQPGLSDAEEVLLEVMAQRQRHGCLSIRSYTSVKSNFALPSDHVSWNLMRNRFLNTGVRRLSLGCRLTTASRVRFFIEIFPNLEELHMPAVGQSAVQKAEERDILVNTSLRKFSIQGKAHCLATFRVRFEALQEFEALQLGHEVWDLVPLLRMYMPQCKVFRVGVSDSWRHTERPPSSLPSSAETWAVTKGIELPVRELALRLKRFRPLPDIVDAIQDMPFLTQVEFGGNLGTEVLERLTWHCPKLQRLKVTKFRGRSSLAICLLLRSCKDLISIQGPDLVLRAVDVVKSQPWVCTGMQEFSCRILGVPRLTDQEEIYLEQSDMELDEVRRHEAAERAKWQEGGEEGEAIGREGRRDGAGGDDNEEHSSMQQRKKQIQQLCRRRKLLMLQQRSREIQHQVFSVLAKWTDLEVLDLGYFRPNYRGEWVRRRRPYTLEWSFDSGVQQLESLKKLRAVYIHKYEHRVSEGERQWMSDSWPRLRSGDLVERP</sequence>
<name>A0A9P3LST8_9FUNG</name>
<gene>
    <name evidence="2" type="ORF">EMPS_01669</name>
</gene>
<evidence type="ECO:0000313" key="2">
    <source>
        <dbReference type="EMBL" id="GJJ69323.1"/>
    </source>
</evidence>
<dbReference type="AlphaFoldDB" id="A0A9P3LST8"/>